<feature type="transmembrane region" description="Helical" evidence="2">
    <location>
        <begin position="244"/>
        <end position="268"/>
    </location>
</feature>
<keyword evidence="2" id="KW-0472">Membrane</keyword>
<keyword evidence="4" id="KW-1185">Reference proteome</keyword>
<sequence>MFALLLQELRKIWRPGVVVALIVAAIAYAVPYTQLEYGNLNASADVTNDDTVSLINEYGPVINRESVAAMKADLPRLKAGLNRQIANDPRSATYGITDYDSFVDKAEELGYSSGFDDEHPSDTVTAGDGSDDAAASQDAAGQDDDAWNRYCSKITALADYHAVDARRRAIDDYERNMTKEVITLRVINALGLSRQAGVPDDGSRVDVASLSVPKNAAAQADRLYAQRENAGYLEKYADAYETTMMMVMLMFVYAVVMSVVLTVGLFVTDRKRNIRQLQWSSRTGRRVTGVQLLAVGLSSLGVCVALAMVFAAVWLPQVWPYLATPVFSTSVAPWFGGWTFAGYLAAVMALATVMTVTFTMGAAWVAHWFGGLVRALLAVVPLTVVFLFCAVYAVLGEAFLMGNVLSFHTRLPGCEIAVAAAMIAVVAVVWAVTLRRGRRADLAR</sequence>
<feature type="transmembrane region" description="Helical" evidence="2">
    <location>
        <begin position="12"/>
        <end position="30"/>
    </location>
</feature>
<dbReference type="RefSeq" id="WP_109138207.1">
    <property type="nucleotide sequence ID" value="NZ_QFFN01000067.1"/>
</dbReference>
<dbReference type="OrthoDB" id="3226862at2"/>
<proteinExistence type="predicted"/>
<organism evidence="3 4">
    <name type="scientific">Bifidobacterium catulorum</name>
    <dbReference type="NCBI Taxonomy" id="1630173"/>
    <lineage>
        <taxon>Bacteria</taxon>
        <taxon>Bacillati</taxon>
        <taxon>Actinomycetota</taxon>
        <taxon>Actinomycetes</taxon>
        <taxon>Bifidobacteriales</taxon>
        <taxon>Bifidobacteriaceae</taxon>
        <taxon>Bifidobacterium</taxon>
    </lineage>
</organism>
<evidence type="ECO:0000313" key="4">
    <source>
        <dbReference type="Proteomes" id="UP000245753"/>
    </source>
</evidence>
<evidence type="ECO:0000313" key="3">
    <source>
        <dbReference type="EMBL" id="PWG58895.1"/>
    </source>
</evidence>
<keyword evidence="2" id="KW-0812">Transmembrane</keyword>
<evidence type="ECO:0000256" key="1">
    <source>
        <dbReference type="SAM" id="MobiDB-lite"/>
    </source>
</evidence>
<feature type="compositionally biased region" description="Low complexity" evidence="1">
    <location>
        <begin position="126"/>
        <end position="140"/>
    </location>
</feature>
<accession>A0A2U2MPW7</accession>
<keyword evidence="2" id="KW-1133">Transmembrane helix</keyword>
<comment type="caution">
    <text evidence="3">The sequence shown here is derived from an EMBL/GenBank/DDBJ whole genome shotgun (WGS) entry which is preliminary data.</text>
</comment>
<dbReference type="AlphaFoldDB" id="A0A2U2MPW7"/>
<protein>
    <submittedName>
        <fullName evidence="3">Uncharacterized protein</fullName>
    </submittedName>
</protein>
<feature type="transmembrane region" description="Helical" evidence="2">
    <location>
        <begin position="289"/>
        <end position="315"/>
    </location>
</feature>
<dbReference type="Proteomes" id="UP000245753">
    <property type="component" value="Unassembled WGS sequence"/>
</dbReference>
<feature type="region of interest" description="Disordered" evidence="1">
    <location>
        <begin position="112"/>
        <end position="142"/>
    </location>
</feature>
<feature type="transmembrane region" description="Helical" evidence="2">
    <location>
        <begin position="416"/>
        <end position="434"/>
    </location>
</feature>
<dbReference type="EMBL" id="QFFN01000067">
    <property type="protein sequence ID" value="PWG58895.1"/>
    <property type="molecule type" value="Genomic_DNA"/>
</dbReference>
<feature type="transmembrane region" description="Helical" evidence="2">
    <location>
        <begin position="335"/>
        <end position="363"/>
    </location>
</feature>
<evidence type="ECO:0000256" key="2">
    <source>
        <dbReference type="SAM" id="Phobius"/>
    </source>
</evidence>
<feature type="transmembrane region" description="Helical" evidence="2">
    <location>
        <begin position="375"/>
        <end position="396"/>
    </location>
</feature>
<gene>
    <name evidence="3" type="ORF">DF200_10465</name>
</gene>
<reference evidence="3 4" key="1">
    <citation type="journal article" date="2018" name="Int. J. Syst. Evol. Microbiol.">
        <title>Bifidobacterium catulorum sp. nov., a novel taxon from the faeces of the baby common marmoset (Callithrix jacchus).</title>
        <authorList>
            <person name="Modesto M."/>
            <person name="Michelini S."/>
            <person name="Oki K."/>
            <person name="Biavati B."/>
            <person name="Watanabe K."/>
            <person name="Mattarelli P."/>
        </authorList>
    </citation>
    <scope>NUCLEOTIDE SEQUENCE [LARGE SCALE GENOMIC DNA]</scope>
    <source>
        <strain evidence="3 4">MRM 8.19</strain>
    </source>
</reference>
<name>A0A2U2MPW7_9BIFI</name>